<dbReference type="AlphaFoldDB" id="A0A653U664"/>
<evidence type="ECO:0000256" key="1">
    <source>
        <dbReference type="SAM" id="MobiDB-lite"/>
    </source>
</evidence>
<accession>A0A653U664</accession>
<evidence type="ECO:0000313" key="3">
    <source>
        <dbReference type="Proteomes" id="UP000433089"/>
    </source>
</evidence>
<evidence type="ECO:0000313" key="2">
    <source>
        <dbReference type="EMBL" id="VXB88780.1"/>
    </source>
</evidence>
<gene>
    <name evidence="2" type="ORF">BACI348_41808</name>
</gene>
<dbReference type="Proteomes" id="UP000433089">
    <property type="component" value="Unassembled WGS sequence"/>
</dbReference>
<feature type="region of interest" description="Disordered" evidence="1">
    <location>
        <begin position="1"/>
        <end position="20"/>
    </location>
</feature>
<dbReference type="EMBL" id="CABWLH010000009">
    <property type="protein sequence ID" value="VXB88780.1"/>
    <property type="molecule type" value="Genomic_DNA"/>
</dbReference>
<protein>
    <submittedName>
        <fullName evidence="2">Uncharacterized protein</fullName>
    </submittedName>
</protein>
<reference evidence="2 3" key="1">
    <citation type="submission" date="2019-10" db="EMBL/GenBank/DDBJ databases">
        <authorList>
            <person name="Karimi E."/>
        </authorList>
    </citation>
    <scope>NUCLEOTIDE SEQUENCE [LARGE SCALE GENOMIC DNA]</scope>
    <source>
        <strain evidence="2">Bacillus sp. 348</strain>
    </source>
</reference>
<organism evidence="2 3">
    <name type="scientific">Bacillus altitudinis</name>
    <dbReference type="NCBI Taxonomy" id="293387"/>
    <lineage>
        <taxon>Bacteria</taxon>
        <taxon>Bacillati</taxon>
        <taxon>Bacillota</taxon>
        <taxon>Bacilli</taxon>
        <taxon>Bacillales</taxon>
        <taxon>Bacillaceae</taxon>
        <taxon>Bacillus</taxon>
    </lineage>
</organism>
<sequence>MESGVRWVQQKQTDTQSKRKTLQYKVSENSTTFCLKERVLTEDGRPKGTVDLFKR</sequence>
<name>A0A653U664_BACAB</name>
<proteinExistence type="predicted"/>